<evidence type="ECO:0000256" key="2">
    <source>
        <dbReference type="ARBA" id="ARBA00022741"/>
    </source>
</evidence>
<dbReference type="SUPFAM" id="SSF52540">
    <property type="entry name" value="P-loop containing nucleoside triphosphate hydrolases"/>
    <property type="match status" value="1"/>
</dbReference>
<protein>
    <submittedName>
        <fullName evidence="7">Uncharacterized protein</fullName>
    </submittedName>
</protein>
<name>A0A7N2LC32_QUELO</name>
<evidence type="ECO:0000259" key="6">
    <source>
        <dbReference type="Pfam" id="PF18052"/>
    </source>
</evidence>
<keyword evidence="2" id="KW-0547">Nucleotide-binding</keyword>
<dbReference type="Gramene" id="QL04p011433:mrna">
    <property type="protein sequence ID" value="QL04p011433:mrna:CDS:1"/>
    <property type="gene ID" value="QL04p011433"/>
</dbReference>
<keyword evidence="3" id="KW-0611">Plant defense</keyword>
<proteinExistence type="predicted"/>
<dbReference type="OMA" id="IMSHVEN"/>
<dbReference type="GO" id="GO:0006952">
    <property type="term" value="P:defense response"/>
    <property type="evidence" value="ECO:0007669"/>
    <property type="project" value="UniProtKB-KW"/>
</dbReference>
<keyword evidence="4" id="KW-0067">ATP-binding</keyword>
<dbReference type="Proteomes" id="UP000594261">
    <property type="component" value="Chromosome 4"/>
</dbReference>
<keyword evidence="8" id="KW-1185">Reference proteome</keyword>
<sequence length="251" mass="28081">MAFFRGQDFDQTLFHKLKTALLTVNAVVIHAEENQITNQAVKGWINELKDATYNADDLLDEIATIALLGELEAEAKANGKQVAPGQFSVLNPRNQEAMLKKIVERLDSLSNQRDLLNLNGIARGKPSCMFPTTSLVDESEVFGREKNKEELMEFLLAGSVRELVVIAIVGICGVGKTTIAQLLYNDSKVDEHFELRAWAYVSEEFDVLNITRTIFESITPSDCNVRDLNVLQVKLKQKLKGKRFLLVLDGI</sequence>
<dbReference type="Pfam" id="PF18052">
    <property type="entry name" value="Rx_N"/>
    <property type="match status" value="1"/>
</dbReference>
<evidence type="ECO:0000256" key="4">
    <source>
        <dbReference type="ARBA" id="ARBA00022840"/>
    </source>
</evidence>
<feature type="domain" description="Disease resistance N-terminal" evidence="6">
    <location>
        <begin position="14"/>
        <end position="70"/>
    </location>
</feature>
<evidence type="ECO:0000313" key="7">
    <source>
        <dbReference type="EnsemblPlants" id="QL04p011433:mrna:CDS:1"/>
    </source>
</evidence>
<dbReference type="Pfam" id="PF00931">
    <property type="entry name" value="NB-ARC"/>
    <property type="match status" value="1"/>
</dbReference>
<dbReference type="Gene3D" id="1.20.5.4130">
    <property type="match status" value="1"/>
</dbReference>
<evidence type="ECO:0000256" key="1">
    <source>
        <dbReference type="ARBA" id="ARBA00022737"/>
    </source>
</evidence>
<evidence type="ECO:0000256" key="3">
    <source>
        <dbReference type="ARBA" id="ARBA00022821"/>
    </source>
</evidence>
<dbReference type="AlphaFoldDB" id="A0A7N2LC32"/>
<dbReference type="EMBL" id="LRBV02000004">
    <property type="status" value="NOT_ANNOTATED_CDS"/>
    <property type="molecule type" value="Genomic_DNA"/>
</dbReference>
<feature type="domain" description="NB-ARC" evidence="5">
    <location>
        <begin position="145"/>
        <end position="250"/>
    </location>
</feature>
<dbReference type="EnsemblPlants" id="QL04p011433:mrna">
    <property type="protein sequence ID" value="QL04p011433:mrna:CDS:1"/>
    <property type="gene ID" value="QL04p011433"/>
</dbReference>
<reference evidence="7" key="2">
    <citation type="submission" date="2021-01" db="UniProtKB">
        <authorList>
            <consortium name="EnsemblPlants"/>
        </authorList>
    </citation>
    <scope>IDENTIFICATION</scope>
</reference>
<keyword evidence="1" id="KW-0677">Repeat</keyword>
<organism evidence="7 8">
    <name type="scientific">Quercus lobata</name>
    <name type="common">Valley oak</name>
    <dbReference type="NCBI Taxonomy" id="97700"/>
    <lineage>
        <taxon>Eukaryota</taxon>
        <taxon>Viridiplantae</taxon>
        <taxon>Streptophyta</taxon>
        <taxon>Embryophyta</taxon>
        <taxon>Tracheophyta</taxon>
        <taxon>Spermatophyta</taxon>
        <taxon>Magnoliopsida</taxon>
        <taxon>eudicotyledons</taxon>
        <taxon>Gunneridae</taxon>
        <taxon>Pentapetalae</taxon>
        <taxon>rosids</taxon>
        <taxon>fabids</taxon>
        <taxon>Fagales</taxon>
        <taxon>Fagaceae</taxon>
        <taxon>Quercus</taxon>
    </lineage>
</organism>
<dbReference type="InterPro" id="IPR027417">
    <property type="entry name" value="P-loop_NTPase"/>
</dbReference>
<accession>A0A7N2LC32</accession>
<evidence type="ECO:0000313" key="8">
    <source>
        <dbReference type="Proteomes" id="UP000594261"/>
    </source>
</evidence>
<reference evidence="7 8" key="1">
    <citation type="journal article" date="2016" name="G3 (Bethesda)">
        <title>First Draft Assembly and Annotation of the Genome of a California Endemic Oak Quercus lobata Nee (Fagaceae).</title>
        <authorList>
            <person name="Sork V.L."/>
            <person name="Fitz-Gibbon S.T."/>
            <person name="Puiu D."/>
            <person name="Crepeau M."/>
            <person name="Gugger P.F."/>
            <person name="Sherman R."/>
            <person name="Stevens K."/>
            <person name="Langley C.H."/>
            <person name="Pellegrini M."/>
            <person name="Salzberg S.L."/>
        </authorList>
    </citation>
    <scope>NUCLEOTIDE SEQUENCE [LARGE SCALE GENOMIC DNA]</scope>
    <source>
        <strain evidence="7 8">cv. SW786</strain>
    </source>
</reference>
<dbReference type="PANTHER" id="PTHR36766:SF31">
    <property type="entry name" value="DISEASE RESISTANCE RPP13-LIKE PROTEIN 1"/>
    <property type="match status" value="1"/>
</dbReference>
<dbReference type="InParanoid" id="A0A7N2LC32"/>
<dbReference type="GO" id="GO:0043531">
    <property type="term" value="F:ADP binding"/>
    <property type="evidence" value="ECO:0007669"/>
    <property type="project" value="InterPro"/>
</dbReference>
<dbReference type="PANTHER" id="PTHR36766">
    <property type="entry name" value="PLANT BROAD-SPECTRUM MILDEW RESISTANCE PROTEIN RPW8"/>
    <property type="match status" value="1"/>
</dbReference>
<evidence type="ECO:0000259" key="5">
    <source>
        <dbReference type="Pfam" id="PF00931"/>
    </source>
</evidence>
<dbReference type="InterPro" id="IPR041118">
    <property type="entry name" value="Rx_N"/>
</dbReference>
<dbReference type="Gene3D" id="3.40.50.300">
    <property type="entry name" value="P-loop containing nucleotide triphosphate hydrolases"/>
    <property type="match status" value="1"/>
</dbReference>
<dbReference type="PRINTS" id="PR00364">
    <property type="entry name" value="DISEASERSIST"/>
</dbReference>
<dbReference type="GO" id="GO:0005524">
    <property type="term" value="F:ATP binding"/>
    <property type="evidence" value="ECO:0007669"/>
    <property type="project" value="UniProtKB-KW"/>
</dbReference>
<dbReference type="InterPro" id="IPR002182">
    <property type="entry name" value="NB-ARC"/>
</dbReference>